<dbReference type="Ensembl" id="ENSSORT00005021841.1">
    <property type="protein sequence ID" value="ENSSORP00005021204.1"/>
    <property type="gene ID" value="ENSSORG00005010354.1"/>
</dbReference>
<dbReference type="InterPro" id="IPR000276">
    <property type="entry name" value="GPCR_Rhodpsn"/>
</dbReference>
<organism evidence="11 12">
    <name type="scientific">Sphaeramia orbicularis</name>
    <name type="common">orbiculate cardinalfish</name>
    <dbReference type="NCBI Taxonomy" id="375764"/>
    <lineage>
        <taxon>Eukaryota</taxon>
        <taxon>Metazoa</taxon>
        <taxon>Chordata</taxon>
        <taxon>Craniata</taxon>
        <taxon>Vertebrata</taxon>
        <taxon>Euteleostomi</taxon>
        <taxon>Actinopterygii</taxon>
        <taxon>Neopterygii</taxon>
        <taxon>Teleostei</taxon>
        <taxon>Neoteleostei</taxon>
        <taxon>Acanthomorphata</taxon>
        <taxon>Gobiaria</taxon>
        <taxon>Kurtiformes</taxon>
        <taxon>Apogonoidei</taxon>
        <taxon>Apogonidae</taxon>
        <taxon>Apogoninae</taxon>
        <taxon>Sphaeramia</taxon>
    </lineage>
</organism>
<feature type="domain" description="G-protein coupled receptors family 1 profile" evidence="10">
    <location>
        <begin position="22"/>
        <end position="275"/>
    </location>
</feature>
<dbReference type="PANTHER" id="PTHR46048">
    <property type="entry name" value="HYDROXYCARBOXYLIC ACID RECEPTOR 2"/>
    <property type="match status" value="1"/>
</dbReference>
<evidence type="ECO:0000256" key="2">
    <source>
        <dbReference type="ARBA" id="ARBA00022692"/>
    </source>
</evidence>
<evidence type="ECO:0000256" key="4">
    <source>
        <dbReference type="ARBA" id="ARBA00023040"/>
    </source>
</evidence>
<evidence type="ECO:0000256" key="9">
    <source>
        <dbReference type="SAM" id="Phobius"/>
    </source>
</evidence>
<keyword evidence="3 9" id="KW-1133">Transmembrane helix</keyword>
<keyword evidence="12" id="KW-1185">Reference proteome</keyword>
<dbReference type="SUPFAM" id="SSF81321">
    <property type="entry name" value="Family A G protein-coupled receptor-like"/>
    <property type="match status" value="1"/>
</dbReference>
<evidence type="ECO:0000256" key="5">
    <source>
        <dbReference type="ARBA" id="ARBA00023136"/>
    </source>
</evidence>
<keyword evidence="7 8" id="KW-0807">Transducer</keyword>
<evidence type="ECO:0000313" key="12">
    <source>
        <dbReference type="Proteomes" id="UP000472271"/>
    </source>
</evidence>
<evidence type="ECO:0000256" key="8">
    <source>
        <dbReference type="RuleBase" id="RU000688"/>
    </source>
</evidence>
<dbReference type="InterPro" id="IPR051893">
    <property type="entry name" value="HCARs"/>
</dbReference>
<dbReference type="GO" id="GO:0004930">
    <property type="term" value="F:G protein-coupled receptor activity"/>
    <property type="evidence" value="ECO:0007669"/>
    <property type="project" value="UniProtKB-KW"/>
</dbReference>
<name>A0A672ZW30_9TELE</name>
<feature type="transmembrane region" description="Helical" evidence="9">
    <location>
        <begin position="211"/>
        <end position="236"/>
    </location>
</feature>
<feature type="transmembrane region" description="Helical" evidence="9">
    <location>
        <begin position="256"/>
        <end position="277"/>
    </location>
</feature>
<evidence type="ECO:0000313" key="11">
    <source>
        <dbReference type="Ensembl" id="ENSSORP00005021204.1"/>
    </source>
</evidence>
<keyword evidence="6 8" id="KW-0675">Receptor</keyword>
<evidence type="ECO:0000256" key="6">
    <source>
        <dbReference type="ARBA" id="ARBA00023170"/>
    </source>
</evidence>
<dbReference type="AlphaFoldDB" id="A0A672ZW30"/>
<dbReference type="PANTHER" id="PTHR46048:SF10">
    <property type="entry name" value="HYDROXYCARBOXYLIC ACID RECEPTOR 1-4-RELATED"/>
    <property type="match status" value="1"/>
</dbReference>
<evidence type="ECO:0000259" key="10">
    <source>
        <dbReference type="PROSITE" id="PS50262"/>
    </source>
</evidence>
<dbReference type="GO" id="GO:0005886">
    <property type="term" value="C:plasma membrane"/>
    <property type="evidence" value="ECO:0007669"/>
    <property type="project" value="TreeGrafter"/>
</dbReference>
<dbReference type="PROSITE" id="PS50262">
    <property type="entry name" value="G_PROTEIN_RECEP_F1_2"/>
    <property type="match status" value="1"/>
</dbReference>
<comment type="similarity">
    <text evidence="8">Belongs to the G-protein coupled receptor 1 family.</text>
</comment>
<reference evidence="11" key="1">
    <citation type="submission" date="2019-06" db="EMBL/GenBank/DDBJ databases">
        <authorList>
            <consortium name="Wellcome Sanger Institute Data Sharing"/>
        </authorList>
    </citation>
    <scope>NUCLEOTIDE SEQUENCE [LARGE SCALE GENOMIC DNA]</scope>
</reference>
<sequence length="302" mass="34838">VNSGTTFMPAVMIAEMIVGLPINIVALWIFCFRMKFWKPHAVFLFNLLLADFLLLVSVPLRIDNHLRGENWVFGHDWCRVNLFMLAVNRSASIGFMTIVALDRYFKVVYPHHWINQMTFHQAGWLTALIWVLVIVLRIPLLTINLLYEEGNRTLCRSFTSSEEPPLAIKLNQAAYVAEFVLPWFLLLFCSVRTACFLHHRGLDRQKKVKRAIQAVCVINLVFTICFLPGIFTGLVGLCIKKFWPTDCALFNQWTSIFIMSFAFSYLNSTLDPLIYAFSSSMFREALKSSFIAFPLDIRAKLY</sequence>
<dbReference type="Gene3D" id="1.20.1070.10">
    <property type="entry name" value="Rhodopsin 7-helix transmembrane proteins"/>
    <property type="match status" value="1"/>
</dbReference>
<evidence type="ECO:0000256" key="7">
    <source>
        <dbReference type="ARBA" id="ARBA00023224"/>
    </source>
</evidence>
<feature type="transmembrane region" description="Helical" evidence="9">
    <location>
        <begin position="6"/>
        <end position="30"/>
    </location>
</feature>
<evidence type="ECO:0000256" key="3">
    <source>
        <dbReference type="ARBA" id="ARBA00022989"/>
    </source>
</evidence>
<dbReference type="InterPro" id="IPR017452">
    <property type="entry name" value="GPCR_Rhodpsn_7TM"/>
</dbReference>
<dbReference type="Proteomes" id="UP000472271">
    <property type="component" value="Chromosome 15"/>
</dbReference>
<dbReference type="InParanoid" id="A0A672ZW30"/>
<feature type="transmembrane region" description="Helical" evidence="9">
    <location>
        <begin position="42"/>
        <end position="62"/>
    </location>
</feature>
<feature type="transmembrane region" description="Helical" evidence="9">
    <location>
        <begin position="82"/>
        <end position="101"/>
    </location>
</feature>
<keyword evidence="4 8" id="KW-0297">G-protein coupled receptor</keyword>
<dbReference type="PRINTS" id="PR00237">
    <property type="entry name" value="GPCRRHODOPSN"/>
</dbReference>
<proteinExistence type="inferred from homology"/>
<reference evidence="11" key="2">
    <citation type="submission" date="2025-08" db="UniProtKB">
        <authorList>
            <consortium name="Ensembl"/>
        </authorList>
    </citation>
    <scope>IDENTIFICATION</scope>
</reference>
<dbReference type="PROSITE" id="PS00237">
    <property type="entry name" value="G_PROTEIN_RECEP_F1_1"/>
    <property type="match status" value="1"/>
</dbReference>
<accession>A0A672ZW30</accession>
<reference evidence="11" key="3">
    <citation type="submission" date="2025-09" db="UniProtKB">
        <authorList>
            <consortium name="Ensembl"/>
        </authorList>
    </citation>
    <scope>IDENTIFICATION</scope>
</reference>
<protein>
    <submittedName>
        <fullName evidence="11">Hydroxycarboxylic acid receptor 1-3</fullName>
    </submittedName>
</protein>
<comment type="subcellular location">
    <subcellularLocation>
        <location evidence="1">Membrane</location>
        <topology evidence="1">Multi-pass membrane protein</topology>
    </subcellularLocation>
</comment>
<keyword evidence="5 9" id="KW-0472">Membrane</keyword>
<feature type="transmembrane region" description="Helical" evidence="9">
    <location>
        <begin position="122"/>
        <end position="147"/>
    </location>
</feature>
<dbReference type="Pfam" id="PF00001">
    <property type="entry name" value="7tm_1"/>
    <property type="match status" value="1"/>
</dbReference>
<keyword evidence="2 8" id="KW-0812">Transmembrane</keyword>
<feature type="transmembrane region" description="Helical" evidence="9">
    <location>
        <begin position="180"/>
        <end position="199"/>
    </location>
</feature>
<evidence type="ECO:0000256" key="1">
    <source>
        <dbReference type="ARBA" id="ARBA00004141"/>
    </source>
</evidence>